<dbReference type="InterPro" id="IPR025711">
    <property type="entry name" value="PepSY"/>
</dbReference>
<feature type="domain" description="PepSY" evidence="2">
    <location>
        <begin position="172"/>
        <end position="227"/>
    </location>
</feature>
<sequence length="232" mass="26307">MYMKRIGKIGVFVIIGVILLIVSYFFMKKQDRITLKEAETIIIKKYDGEIVSIEEIKKERQLRYDAVLQNEKGIYNISVDAQTGAIADLQAAKISQQKEDKELTKEEAVKLVTATYKGTLKSTTAQTENGIAYFVVILEADNKEMTYKINRQTGSIKQESKNSIEETAIIKKNKAKEIAQAEVQGSVKEVELEEEANQLVYEVEMETAEKTEVKIYINAYSGTVLSINWEDD</sequence>
<dbReference type="Gene3D" id="3.10.450.40">
    <property type="match status" value="3"/>
</dbReference>
<comment type="caution">
    <text evidence="3">The sequence shown here is derived from an EMBL/GenBank/DDBJ whole genome shotgun (WGS) entry which is preliminary data.</text>
</comment>
<dbReference type="AlphaFoldDB" id="A0A2N0YYS0"/>
<evidence type="ECO:0000313" key="4">
    <source>
        <dbReference type="Proteomes" id="UP000233375"/>
    </source>
</evidence>
<name>A0A2N0YYS0_9BACI</name>
<protein>
    <recommendedName>
        <fullName evidence="2">PepSY domain-containing protein</fullName>
    </recommendedName>
</protein>
<feature type="transmembrane region" description="Helical" evidence="1">
    <location>
        <begin position="6"/>
        <end position="27"/>
    </location>
</feature>
<organism evidence="3 4">
    <name type="scientific">Niallia nealsonii</name>
    <dbReference type="NCBI Taxonomy" id="115979"/>
    <lineage>
        <taxon>Bacteria</taxon>
        <taxon>Bacillati</taxon>
        <taxon>Bacillota</taxon>
        <taxon>Bacilli</taxon>
        <taxon>Bacillales</taxon>
        <taxon>Bacillaceae</taxon>
        <taxon>Niallia</taxon>
    </lineage>
</organism>
<gene>
    <name evidence="3" type="ORF">CWS01_17475</name>
</gene>
<dbReference type="Pfam" id="PF03413">
    <property type="entry name" value="PepSY"/>
    <property type="match status" value="2"/>
</dbReference>
<feature type="domain" description="PepSY" evidence="2">
    <location>
        <begin position="32"/>
        <end position="86"/>
    </location>
</feature>
<dbReference type="OrthoDB" id="2476750at2"/>
<evidence type="ECO:0000259" key="2">
    <source>
        <dbReference type="Pfam" id="PF03413"/>
    </source>
</evidence>
<reference evidence="3 4" key="1">
    <citation type="journal article" date="2003" name="Int. J. Syst. Evol. Microbiol.">
        <title>Bacillus nealsonii sp. nov., isolated from a spacecraft-assembly facility, whose spores are gamma-radiation resistant.</title>
        <authorList>
            <person name="Venkateswaran K."/>
            <person name="Kempf M."/>
            <person name="Chen F."/>
            <person name="Satomi M."/>
            <person name="Nicholson W."/>
            <person name="Kern R."/>
        </authorList>
    </citation>
    <scope>NUCLEOTIDE SEQUENCE [LARGE SCALE GENOMIC DNA]</scope>
    <source>
        <strain evidence="3 4">FO-92</strain>
    </source>
</reference>
<accession>A0A2N0YYS0</accession>
<keyword evidence="1" id="KW-0472">Membrane</keyword>
<keyword evidence="1" id="KW-0812">Transmembrane</keyword>
<evidence type="ECO:0000313" key="3">
    <source>
        <dbReference type="EMBL" id="PKG22403.1"/>
    </source>
</evidence>
<keyword evidence="4" id="KW-1185">Reference proteome</keyword>
<proteinExistence type="predicted"/>
<dbReference type="Proteomes" id="UP000233375">
    <property type="component" value="Unassembled WGS sequence"/>
</dbReference>
<evidence type="ECO:0000256" key="1">
    <source>
        <dbReference type="SAM" id="Phobius"/>
    </source>
</evidence>
<dbReference type="EMBL" id="PISE01000043">
    <property type="protein sequence ID" value="PKG22403.1"/>
    <property type="molecule type" value="Genomic_DNA"/>
</dbReference>
<keyword evidence="1" id="KW-1133">Transmembrane helix</keyword>